<name>A0A026WRK8_OOCBI</name>
<proteinExistence type="predicted"/>
<feature type="compositionally biased region" description="Basic and acidic residues" evidence="1">
    <location>
        <begin position="117"/>
        <end position="127"/>
    </location>
</feature>
<accession>A0A026WRK8</accession>
<feature type="transmembrane region" description="Helical" evidence="2">
    <location>
        <begin position="7"/>
        <end position="28"/>
    </location>
</feature>
<protein>
    <submittedName>
        <fullName evidence="3">Uncharacterized protein</fullName>
    </submittedName>
</protein>
<dbReference type="Proteomes" id="UP000053097">
    <property type="component" value="Unassembled WGS sequence"/>
</dbReference>
<dbReference type="EMBL" id="KK107128">
    <property type="protein sequence ID" value="EZA58326.1"/>
    <property type="molecule type" value="Genomic_DNA"/>
</dbReference>
<organism evidence="3 4">
    <name type="scientific">Ooceraea biroi</name>
    <name type="common">Clonal raider ant</name>
    <name type="synonym">Cerapachys biroi</name>
    <dbReference type="NCBI Taxonomy" id="2015173"/>
    <lineage>
        <taxon>Eukaryota</taxon>
        <taxon>Metazoa</taxon>
        <taxon>Ecdysozoa</taxon>
        <taxon>Arthropoda</taxon>
        <taxon>Hexapoda</taxon>
        <taxon>Insecta</taxon>
        <taxon>Pterygota</taxon>
        <taxon>Neoptera</taxon>
        <taxon>Endopterygota</taxon>
        <taxon>Hymenoptera</taxon>
        <taxon>Apocrita</taxon>
        <taxon>Aculeata</taxon>
        <taxon>Formicoidea</taxon>
        <taxon>Formicidae</taxon>
        <taxon>Dorylinae</taxon>
        <taxon>Ooceraea</taxon>
    </lineage>
</organism>
<keyword evidence="2" id="KW-0812">Transmembrane</keyword>
<keyword evidence="2" id="KW-0472">Membrane</keyword>
<gene>
    <name evidence="3" type="ORF">X777_01283</name>
</gene>
<reference evidence="3 4" key="1">
    <citation type="journal article" date="2014" name="Curr. Biol.">
        <title>The genome of the clonal raider ant Cerapachys biroi.</title>
        <authorList>
            <person name="Oxley P.R."/>
            <person name="Ji L."/>
            <person name="Fetter-Pruneda I."/>
            <person name="McKenzie S.K."/>
            <person name="Li C."/>
            <person name="Hu H."/>
            <person name="Zhang G."/>
            <person name="Kronauer D.J."/>
        </authorList>
    </citation>
    <scope>NUCLEOTIDE SEQUENCE [LARGE SCALE GENOMIC DNA]</scope>
</reference>
<evidence type="ECO:0000313" key="3">
    <source>
        <dbReference type="EMBL" id="EZA58326.1"/>
    </source>
</evidence>
<evidence type="ECO:0000256" key="1">
    <source>
        <dbReference type="SAM" id="MobiDB-lite"/>
    </source>
</evidence>
<evidence type="ECO:0000256" key="2">
    <source>
        <dbReference type="SAM" id="Phobius"/>
    </source>
</evidence>
<dbReference type="AlphaFoldDB" id="A0A026WRK8"/>
<keyword evidence="2" id="KW-1133">Transmembrane helix</keyword>
<keyword evidence="4" id="KW-1185">Reference proteome</keyword>
<evidence type="ECO:0000313" key="4">
    <source>
        <dbReference type="Proteomes" id="UP000053097"/>
    </source>
</evidence>
<feature type="region of interest" description="Disordered" evidence="1">
    <location>
        <begin position="98"/>
        <end position="127"/>
    </location>
</feature>
<feature type="transmembrane region" description="Helical" evidence="2">
    <location>
        <begin position="62"/>
        <end position="81"/>
    </location>
</feature>
<sequence length="127" mass="14099">MAVTDIIGFSFFIILPGCLPALLSLVTVDRSISPAFSHRHTPPGHTPFLLPVCWPTLARAKFPSFGIDLVWLLTTALLWFVRDRSHDRLLNYSTAKRRAVSGAGKGHASINRNPSPNRRDLESQSVH</sequence>